<dbReference type="PROSITE" id="PS50977">
    <property type="entry name" value="HTH_TETR_2"/>
    <property type="match status" value="1"/>
</dbReference>
<dbReference type="InterPro" id="IPR050109">
    <property type="entry name" value="HTH-type_TetR-like_transc_reg"/>
</dbReference>
<keyword evidence="2 4" id="KW-0238">DNA-binding</keyword>
<keyword evidence="7" id="KW-1185">Reference proteome</keyword>
<reference evidence="6" key="1">
    <citation type="submission" date="2020-10" db="EMBL/GenBank/DDBJ databases">
        <title>Taxonomic study of unclassified bacteria belonging to the class Ktedonobacteria.</title>
        <authorList>
            <person name="Yabe S."/>
            <person name="Wang C.M."/>
            <person name="Zheng Y."/>
            <person name="Sakai Y."/>
            <person name="Cavaletti L."/>
            <person name="Monciardini P."/>
            <person name="Donadio S."/>
        </authorList>
    </citation>
    <scope>NUCLEOTIDE SEQUENCE</scope>
    <source>
        <strain evidence="6">SOSP1-1</strain>
    </source>
</reference>
<evidence type="ECO:0000256" key="1">
    <source>
        <dbReference type="ARBA" id="ARBA00023015"/>
    </source>
</evidence>
<dbReference type="SUPFAM" id="SSF48498">
    <property type="entry name" value="Tetracyclin repressor-like, C-terminal domain"/>
    <property type="match status" value="1"/>
</dbReference>
<sequence>MTEQQSSRGRRHARTRQVILDAAQELIAELGPEKFSLRTLAERIEYSPASLYEYFSGKEEILNACCGEGLALLKTYLLRVPTGLTATERTALTGAAYLQFAREHRELYLLMFGKTGSDPQSLKGADSDAAYQQLKSVITVGIDSGEFQTRAGFGLDEMAYLCWTVVHGMAMLRLTYLQEAGDTIDALNQRVLGEMVTSLRPR</sequence>
<keyword evidence="3" id="KW-0804">Transcription</keyword>
<accession>A0A8J3I8D4</accession>
<dbReference type="PANTHER" id="PTHR30055">
    <property type="entry name" value="HTH-TYPE TRANSCRIPTIONAL REGULATOR RUTR"/>
    <property type="match status" value="1"/>
</dbReference>
<dbReference type="InterPro" id="IPR025996">
    <property type="entry name" value="MT1864/Rv1816-like_C"/>
</dbReference>
<dbReference type="PRINTS" id="PR00455">
    <property type="entry name" value="HTHTETR"/>
</dbReference>
<dbReference type="Pfam" id="PF00440">
    <property type="entry name" value="TetR_N"/>
    <property type="match status" value="1"/>
</dbReference>
<evidence type="ECO:0000259" key="5">
    <source>
        <dbReference type="PROSITE" id="PS50977"/>
    </source>
</evidence>
<keyword evidence="1" id="KW-0805">Transcription regulation</keyword>
<dbReference type="RefSeq" id="WP_220197142.1">
    <property type="nucleotide sequence ID" value="NZ_BNJF01000003.1"/>
</dbReference>
<evidence type="ECO:0000256" key="3">
    <source>
        <dbReference type="ARBA" id="ARBA00023163"/>
    </source>
</evidence>
<name>A0A8J3I8D4_9CHLR</name>
<organism evidence="6 7">
    <name type="scientific">Ktedonospora formicarum</name>
    <dbReference type="NCBI Taxonomy" id="2778364"/>
    <lineage>
        <taxon>Bacteria</taxon>
        <taxon>Bacillati</taxon>
        <taxon>Chloroflexota</taxon>
        <taxon>Ktedonobacteria</taxon>
        <taxon>Ktedonobacterales</taxon>
        <taxon>Ktedonobacteraceae</taxon>
        <taxon>Ktedonospora</taxon>
    </lineage>
</organism>
<evidence type="ECO:0000256" key="4">
    <source>
        <dbReference type="PROSITE-ProRule" id="PRU00335"/>
    </source>
</evidence>
<feature type="domain" description="HTH tetR-type" evidence="5">
    <location>
        <begin position="13"/>
        <end position="73"/>
    </location>
</feature>
<dbReference type="PANTHER" id="PTHR30055:SF234">
    <property type="entry name" value="HTH-TYPE TRANSCRIPTIONAL REGULATOR BETI"/>
    <property type="match status" value="1"/>
</dbReference>
<dbReference type="InterPro" id="IPR036271">
    <property type="entry name" value="Tet_transcr_reg_TetR-rel_C_sf"/>
</dbReference>
<dbReference type="SUPFAM" id="SSF46689">
    <property type="entry name" value="Homeodomain-like"/>
    <property type="match status" value="1"/>
</dbReference>
<dbReference type="InterPro" id="IPR001647">
    <property type="entry name" value="HTH_TetR"/>
</dbReference>
<dbReference type="Pfam" id="PF13305">
    <property type="entry name" value="TetR_C_33"/>
    <property type="match status" value="1"/>
</dbReference>
<evidence type="ECO:0000256" key="2">
    <source>
        <dbReference type="ARBA" id="ARBA00023125"/>
    </source>
</evidence>
<gene>
    <name evidence="6" type="ORF">KSX_60800</name>
</gene>
<protein>
    <recommendedName>
        <fullName evidence="5">HTH tetR-type domain-containing protein</fullName>
    </recommendedName>
</protein>
<dbReference type="GO" id="GO:0000976">
    <property type="term" value="F:transcription cis-regulatory region binding"/>
    <property type="evidence" value="ECO:0007669"/>
    <property type="project" value="TreeGrafter"/>
</dbReference>
<comment type="caution">
    <text evidence="6">The sequence shown here is derived from an EMBL/GenBank/DDBJ whole genome shotgun (WGS) entry which is preliminary data.</text>
</comment>
<evidence type="ECO:0000313" key="7">
    <source>
        <dbReference type="Proteomes" id="UP000612362"/>
    </source>
</evidence>
<proteinExistence type="predicted"/>
<dbReference type="Proteomes" id="UP000612362">
    <property type="component" value="Unassembled WGS sequence"/>
</dbReference>
<dbReference type="GO" id="GO:0003700">
    <property type="term" value="F:DNA-binding transcription factor activity"/>
    <property type="evidence" value="ECO:0007669"/>
    <property type="project" value="TreeGrafter"/>
</dbReference>
<evidence type="ECO:0000313" key="6">
    <source>
        <dbReference type="EMBL" id="GHO47917.1"/>
    </source>
</evidence>
<dbReference type="InterPro" id="IPR009057">
    <property type="entry name" value="Homeodomain-like_sf"/>
</dbReference>
<dbReference type="AlphaFoldDB" id="A0A8J3I8D4"/>
<feature type="DNA-binding region" description="H-T-H motif" evidence="4">
    <location>
        <begin position="36"/>
        <end position="55"/>
    </location>
</feature>
<dbReference type="Gene3D" id="1.10.357.10">
    <property type="entry name" value="Tetracycline Repressor, domain 2"/>
    <property type="match status" value="1"/>
</dbReference>
<dbReference type="EMBL" id="BNJF01000003">
    <property type="protein sequence ID" value="GHO47917.1"/>
    <property type="molecule type" value="Genomic_DNA"/>
</dbReference>